<reference evidence="1 2" key="1">
    <citation type="journal article" date="2020" name="Nature">
        <title>Six reference-quality genomes reveal evolution of bat adaptations.</title>
        <authorList>
            <person name="Jebb D."/>
            <person name="Huang Z."/>
            <person name="Pippel M."/>
            <person name="Hughes G.M."/>
            <person name="Lavrichenko K."/>
            <person name="Devanna P."/>
            <person name="Winkler S."/>
            <person name="Jermiin L.S."/>
            <person name="Skirmuntt E.C."/>
            <person name="Katzourakis A."/>
            <person name="Burkitt-Gray L."/>
            <person name="Ray D.A."/>
            <person name="Sullivan K.A.M."/>
            <person name="Roscito J.G."/>
            <person name="Kirilenko B.M."/>
            <person name="Davalos L.M."/>
            <person name="Corthals A.P."/>
            <person name="Power M.L."/>
            <person name="Jones G."/>
            <person name="Ransome R.D."/>
            <person name="Dechmann D.K.N."/>
            <person name="Locatelli A.G."/>
            <person name="Puechmaille S.J."/>
            <person name="Fedrigo O."/>
            <person name="Jarvis E.D."/>
            <person name="Hiller M."/>
            <person name="Vernes S.C."/>
            <person name="Myers E.W."/>
            <person name="Teeling E.C."/>
        </authorList>
    </citation>
    <scope>NUCLEOTIDE SEQUENCE [LARGE SCALE GENOMIC DNA]</scope>
    <source>
        <strain evidence="1">MMyoMyo1</strain>
        <tissue evidence="1">Flight muscle</tissue>
    </source>
</reference>
<evidence type="ECO:0000313" key="2">
    <source>
        <dbReference type="Proteomes" id="UP000527355"/>
    </source>
</evidence>
<keyword evidence="2" id="KW-1185">Reference proteome</keyword>
<protein>
    <submittedName>
        <fullName evidence="1">Uncharacterized protein</fullName>
    </submittedName>
</protein>
<sequence>MGKSPGVFLDDSGLIKPVPPLPLAQVAHRHFSTRRTDQRTRIDCSQTNQTSLPLATDEQLGCLQYLLMGTPSQRGLTIHHTSCWPGKTQTPFHQACVEPGEPGGDRGFRYCPLPKELPTLLPTGTR</sequence>
<evidence type="ECO:0000313" key="1">
    <source>
        <dbReference type="EMBL" id="KAF6319778.1"/>
    </source>
</evidence>
<comment type="caution">
    <text evidence="1">The sequence shown here is derived from an EMBL/GenBank/DDBJ whole genome shotgun (WGS) entry which is preliminary data.</text>
</comment>
<dbReference type="AlphaFoldDB" id="A0A7J7V405"/>
<accession>A0A7J7V405</accession>
<name>A0A7J7V405_MYOMY</name>
<proteinExistence type="predicted"/>
<dbReference type="EMBL" id="JABWUV010000011">
    <property type="protein sequence ID" value="KAF6319778.1"/>
    <property type="molecule type" value="Genomic_DNA"/>
</dbReference>
<dbReference type="Proteomes" id="UP000527355">
    <property type="component" value="Unassembled WGS sequence"/>
</dbReference>
<gene>
    <name evidence="1" type="ORF">mMyoMyo1_008515</name>
</gene>
<organism evidence="1 2">
    <name type="scientific">Myotis myotis</name>
    <name type="common">Greater mouse-eared bat</name>
    <name type="synonym">Vespertilio myotis</name>
    <dbReference type="NCBI Taxonomy" id="51298"/>
    <lineage>
        <taxon>Eukaryota</taxon>
        <taxon>Metazoa</taxon>
        <taxon>Chordata</taxon>
        <taxon>Craniata</taxon>
        <taxon>Vertebrata</taxon>
        <taxon>Euteleostomi</taxon>
        <taxon>Mammalia</taxon>
        <taxon>Eutheria</taxon>
        <taxon>Laurasiatheria</taxon>
        <taxon>Chiroptera</taxon>
        <taxon>Yangochiroptera</taxon>
        <taxon>Vespertilionidae</taxon>
        <taxon>Myotis</taxon>
    </lineage>
</organism>